<dbReference type="AlphaFoldDB" id="A0A2U1FAY4"/>
<dbReference type="InterPro" id="IPR011579">
    <property type="entry name" value="ATPase_dom"/>
</dbReference>
<keyword evidence="3" id="KW-1185">Reference proteome</keyword>
<evidence type="ECO:0000259" key="1">
    <source>
        <dbReference type="Pfam" id="PF01637"/>
    </source>
</evidence>
<comment type="caution">
    <text evidence="2">The sequence shown here is derived from an EMBL/GenBank/DDBJ whole genome shotgun (WGS) entry which is preliminary data.</text>
</comment>
<protein>
    <submittedName>
        <fullName evidence="2">Putative ATPase</fullName>
    </submittedName>
</protein>
<dbReference type="PANTHER" id="PTHR34301">
    <property type="entry name" value="DNA-BINDING PROTEIN-RELATED"/>
    <property type="match status" value="1"/>
</dbReference>
<dbReference type="Pfam" id="PF01637">
    <property type="entry name" value="ATPase_2"/>
    <property type="match status" value="1"/>
</dbReference>
<dbReference type="OrthoDB" id="9805535at2"/>
<name>A0A2U1FAY4_9PORP</name>
<dbReference type="GeneID" id="94550955"/>
<dbReference type="SUPFAM" id="SSF52540">
    <property type="entry name" value="P-loop containing nucleoside triphosphate hydrolases"/>
    <property type="match status" value="1"/>
</dbReference>
<dbReference type="InterPro" id="IPR027417">
    <property type="entry name" value="P-loop_NTPase"/>
</dbReference>
<accession>A0A2U1FAY4</accession>
<dbReference type="GO" id="GO:0005524">
    <property type="term" value="F:ATP binding"/>
    <property type="evidence" value="ECO:0007669"/>
    <property type="project" value="InterPro"/>
</dbReference>
<proteinExistence type="predicted"/>
<evidence type="ECO:0000313" key="3">
    <source>
        <dbReference type="Proteomes" id="UP000245462"/>
    </source>
</evidence>
<dbReference type="Proteomes" id="UP000245462">
    <property type="component" value="Unassembled WGS sequence"/>
</dbReference>
<organism evidence="2 3">
    <name type="scientific">Porphyromonas loveana</name>
    <dbReference type="NCBI Taxonomy" id="1884669"/>
    <lineage>
        <taxon>Bacteria</taxon>
        <taxon>Pseudomonadati</taxon>
        <taxon>Bacteroidota</taxon>
        <taxon>Bacteroidia</taxon>
        <taxon>Bacteroidales</taxon>
        <taxon>Porphyromonadaceae</taxon>
        <taxon>Porphyromonas</taxon>
    </lineage>
</organism>
<reference evidence="2 3" key="1">
    <citation type="submission" date="2018-04" db="EMBL/GenBank/DDBJ databases">
        <title>Genomic Encyclopedia of Type Strains, Phase IV (KMG-IV): sequencing the most valuable type-strain genomes for metagenomic binning, comparative biology and taxonomic classification.</title>
        <authorList>
            <person name="Goeker M."/>
        </authorList>
    </citation>
    <scope>NUCLEOTIDE SEQUENCE [LARGE SCALE GENOMIC DNA]</scope>
    <source>
        <strain evidence="2 3">DSM 28520</strain>
    </source>
</reference>
<dbReference type="EMBL" id="QEKY01000009">
    <property type="protein sequence ID" value="PVZ09326.1"/>
    <property type="molecule type" value="Genomic_DNA"/>
</dbReference>
<dbReference type="RefSeq" id="WP_116679488.1">
    <property type="nucleotide sequence ID" value="NZ_QEKY01000009.1"/>
</dbReference>
<dbReference type="PANTHER" id="PTHR34301:SF8">
    <property type="entry name" value="ATPASE DOMAIN-CONTAINING PROTEIN"/>
    <property type="match status" value="1"/>
</dbReference>
<dbReference type="Gene3D" id="3.40.50.300">
    <property type="entry name" value="P-loop containing nucleotide triphosphate hydrolases"/>
    <property type="match status" value="1"/>
</dbReference>
<gene>
    <name evidence="2" type="ORF">C7382_10969</name>
</gene>
<sequence>METTAMINPFVIGRYVADRYFCDREEETSFLIKQIRNGRNVALISPRRMGKTGLIRHCYRQEAFDEHYHTFFVDIYATTSLAEFVYLLGKTIYEELKPKKTAWTEQFFKIISSLRIGFKLNAITGEPSFDIGLGDIQAPQTTLDEIFAYLEAADKPCLVAIDEFQQIGTYEEKNVEALLRTKIQQCKNTMFIFAGSKQQMMNNMFNSSSKPFYQSAISMGLDPIPMPIYTAFAVRLFEERDKTVERALVERVYGTFGGCTWFVQMMMNELFALTSLGGNCGMESFETAWKNIIQTQESSYKYLLAQLAPRQKLVLQAIAKEAVAQGITSSAFITKYNLSSASSVQSAIKALLKHDMIAQEEDGYRVYDYFFSDWLAREY</sequence>
<feature type="domain" description="ATPase" evidence="1">
    <location>
        <begin position="21"/>
        <end position="260"/>
    </location>
</feature>
<evidence type="ECO:0000313" key="2">
    <source>
        <dbReference type="EMBL" id="PVZ09326.1"/>
    </source>
</evidence>